<name>A0AAD8NF40_TARER</name>
<evidence type="ECO:0000256" key="3">
    <source>
        <dbReference type="ARBA" id="ARBA00009784"/>
    </source>
</evidence>
<evidence type="ECO:0000256" key="9">
    <source>
        <dbReference type="ARBA" id="ARBA00023136"/>
    </source>
</evidence>
<evidence type="ECO:0000256" key="5">
    <source>
        <dbReference type="ARBA" id="ARBA00022475"/>
    </source>
</evidence>
<comment type="subcellular location">
    <subcellularLocation>
        <location evidence="1">Cell membrane</location>
        <topology evidence="1">Multi-pass membrane protein</topology>
    </subcellularLocation>
</comment>
<comment type="similarity">
    <text evidence="2">Belongs to the bacterial solute-binding protein 5 family.</text>
</comment>
<dbReference type="Proteomes" id="UP001229421">
    <property type="component" value="Unassembled WGS sequence"/>
</dbReference>
<protein>
    <recommendedName>
        <fullName evidence="11">Solute-binding protein family 5 domain-containing protein</fullName>
    </recommendedName>
</protein>
<dbReference type="GO" id="GO:0005886">
    <property type="term" value="C:plasma membrane"/>
    <property type="evidence" value="ECO:0007669"/>
    <property type="project" value="UniProtKB-SubCell"/>
</dbReference>
<dbReference type="NCBIfam" id="TIGR00427">
    <property type="entry name" value="NAAT family transporter"/>
    <property type="match status" value="1"/>
</dbReference>
<comment type="similarity">
    <text evidence="3">Belongs to the UPF0056 (MarC) family.</text>
</comment>
<keyword evidence="6 10" id="KW-0812">Transmembrane</keyword>
<proteinExistence type="inferred from homology"/>
<dbReference type="Gene3D" id="3.10.105.10">
    <property type="entry name" value="Dipeptide-binding Protein, Domain 3"/>
    <property type="match status" value="1"/>
</dbReference>
<evidence type="ECO:0000256" key="1">
    <source>
        <dbReference type="ARBA" id="ARBA00004651"/>
    </source>
</evidence>
<dbReference type="Pfam" id="PF00496">
    <property type="entry name" value="SBP_bac_5"/>
    <property type="match status" value="1"/>
</dbReference>
<dbReference type="Pfam" id="PF01914">
    <property type="entry name" value="MarC"/>
    <property type="match status" value="1"/>
</dbReference>
<dbReference type="NCBIfam" id="NF008320">
    <property type="entry name" value="PRK11111.1"/>
    <property type="match status" value="1"/>
</dbReference>
<dbReference type="EMBL" id="JAUHHV010000025">
    <property type="protein sequence ID" value="KAK1405811.1"/>
    <property type="molecule type" value="Genomic_DNA"/>
</dbReference>
<dbReference type="SUPFAM" id="SSF53850">
    <property type="entry name" value="Periplasmic binding protein-like II"/>
    <property type="match status" value="1"/>
</dbReference>
<dbReference type="CDD" id="cd08504">
    <property type="entry name" value="PBP2_OppA"/>
    <property type="match status" value="1"/>
</dbReference>
<accession>A0AAD8NF40</accession>
<dbReference type="GO" id="GO:0015833">
    <property type="term" value="P:peptide transport"/>
    <property type="evidence" value="ECO:0007669"/>
    <property type="project" value="TreeGrafter"/>
</dbReference>
<dbReference type="Gene3D" id="3.40.190.10">
    <property type="entry name" value="Periplasmic binding protein-like II"/>
    <property type="match status" value="1"/>
</dbReference>
<evidence type="ECO:0000259" key="11">
    <source>
        <dbReference type="Pfam" id="PF00496"/>
    </source>
</evidence>
<sequence>MTRYQGVAERNKTNLTANLAVAIILWTSLFLGDAILHVFGISIDSFRIAGGILVVTIAMSMISGKLGEDKQNKQEKSETAIRESVGVVPLALPLMAGPGAISSTIVWSTRYHSWINLLGFTLAIAIFAFCCWLLFRAAPLMVGVSHDWDEEFAAAAVNTRSRFVNGFFAGLCRHGAAGEVSSLDPHKTEGVPESNIIHNLLDGLVNTDNSGQVVPGVAKSWENPQPTLWIFNLREDAKWSNGEPVTATDFVYSWRRLVDPTTASPYSSYLQAAHFANIDAILAGKASPDQLGVKALDAHRLQITLSEPVPYLVAMLAHTAMKPVYAPAIKQWGEAWTRPGHYIGNGAYTLSDWVVNEKIVVKRNPRYWDNAHTVIEQGTFLPIASENSDINRYRSGGTDITNSAVPPEMFGKLRKELGDEVKVSPLLCTFYYEINNKKPPFTDARVRAALKMTLDREVIANKIMAQGQIPAYSLTPPFTAGIKLTPPAWFTWTQAQRNEAAKKLLAEAGFDAAHPLTFTLLYNTSDQNKRQAIAAASMWQKNLGAKVTLQNQEWKTMLETRHQAQYDVVRATWCADYNEPSTFLNMLISNASINTAFYSSATFDRLMAETLTAGSEAQRAGLYQQAETQLDKDSPIVPVYYRVSVRLVKLWVGGFTGKDPQDMTDLKYYFIKKH</sequence>
<dbReference type="GO" id="GO:1904680">
    <property type="term" value="F:peptide transmembrane transporter activity"/>
    <property type="evidence" value="ECO:0007669"/>
    <property type="project" value="TreeGrafter"/>
</dbReference>
<feature type="transmembrane region" description="Helical" evidence="10">
    <location>
        <begin position="46"/>
        <end position="64"/>
    </location>
</feature>
<keyword evidence="9 10" id="KW-0472">Membrane</keyword>
<dbReference type="AlphaFoldDB" id="A0AAD8NF40"/>
<gene>
    <name evidence="12" type="ORF">QVD17_42502</name>
</gene>
<dbReference type="Gene3D" id="3.90.76.10">
    <property type="entry name" value="Dipeptide-binding Protein, Domain 1"/>
    <property type="match status" value="1"/>
</dbReference>
<keyword evidence="13" id="KW-1185">Reference proteome</keyword>
<evidence type="ECO:0000313" key="13">
    <source>
        <dbReference type="Proteomes" id="UP001229421"/>
    </source>
</evidence>
<dbReference type="FunFam" id="3.90.76.10:FF:000001">
    <property type="entry name" value="Oligopeptide ABC transporter substrate-binding protein"/>
    <property type="match status" value="1"/>
</dbReference>
<evidence type="ECO:0000256" key="4">
    <source>
        <dbReference type="ARBA" id="ARBA00022448"/>
    </source>
</evidence>
<dbReference type="InterPro" id="IPR002771">
    <property type="entry name" value="Multi_antbiot-R_MarC"/>
</dbReference>
<dbReference type="PANTHER" id="PTHR30290">
    <property type="entry name" value="PERIPLASMIC BINDING COMPONENT OF ABC TRANSPORTER"/>
    <property type="match status" value="1"/>
</dbReference>
<keyword evidence="4" id="KW-0813">Transport</keyword>
<keyword evidence="5" id="KW-1003">Cell membrane</keyword>
<dbReference type="InterPro" id="IPR039424">
    <property type="entry name" value="SBP_5"/>
</dbReference>
<evidence type="ECO:0000256" key="8">
    <source>
        <dbReference type="ARBA" id="ARBA00022989"/>
    </source>
</evidence>
<evidence type="ECO:0000256" key="2">
    <source>
        <dbReference type="ARBA" id="ARBA00005695"/>
    </source>
</evidence>
<organism evidence="12 13">
    <name type="scientific">Tagetes erecta</name>
    <name type="common">African marigold</name>
    <dbReference type="NCBI Taxonomy" id="13708"/>
    <lineage>
        <taxon>Eukaryota</taxon>
        <taxon>Viridiplantae</taxon>
        <taxon>Streptophyta</taxon>
        <taxon>Embryophyta</taxon>
        <taxon>Tracheophyta</taxon>
        <taxon>Spermatophyta</taxon>
        <taxon>Magnoliopsida</taxon>
        <taxon>eudicotyledons</taxon>
        <taxon>Gunneridae</taxon>
        <taxon>Pentapetalae</taxon>
        <taxon>asterids</taxon>
        <taxon>campanulids</taxon>
        <taxon>Asterales</taxon>
        <taxon>Asteraceae</taxon>
        <taxon>Asteroideae</taxon>
        <taxon>Heliantheae alliance</taxon>
        <taxon>Tageteae</taxon>
        <taxon>Tagetes</taxon>
    </lineage>
</organism>
<comment type="caution">
    <text evidence="12">The sequence shown here is derived from an EMBL/GenBank/DDBJ whole genome shotgun (WGS) entry which is preliminary data.</text>
</comment>
<evidence type="ECO:0000256" key="10">
    <source>
        <dbReference type="SAM" id="Phobius"/>
    </source>
</evidence>
<feature type="transmembrane region" description="Helical" evidence="10">
    <location>
        <begin position="20"/>
        <end position="40"/>
    </location>
</feature>
<dbReference type="InterPro" id="IPR000914">
    <property type="entry name" value="SBP_5_dom"/>
</dbReference>
<dbReference type="FunFam" id="3.10.105.10:FF:000001">
    <property type="entry name" value="Oligopeptide ABC transporter, oligopeptide-binding protein"/>
    <property type="match status" value="1"/>
</dbReference>
<reference evidence="12" key="1">
    <citation type="journal article" date="2023" name="bioRxiv">
        <title>Improved chromosome-level genome assembly for marigold (Tagetes erecta).</title>
        <authorList>
            <person name="Jiang F."/>
            <person name="Yuan L."/>
            <person name="Wang S."/>
            <person name="Wang H."/>
            <person name="Xu D."/>
            <person name="Wang A."/>
            <person name="Fan W."/>
        </authorList>
    </citation>
    <scope>NUCLEOTIDE SEQUENCE</scope>
    <source>
        <strain evidence="12">WSJ</strain>
        <tissue evidence="12">Leaf</tissue>
    </source>
</reference>
<evidence type="ECO:0000313" key="12">
    <source>
        <dbReference type="EMBL" id="KAK1405811.1"/>
    </source>
</evidence>
<feature type="domain" description="Solute-binding protein family 5" evidence="11">
    <location>
        <begin position="212"/>
        <end position="592"/>
    </location>
</feature>
<evidence type="ECO:0000256" key="7">
    <source>
        <dbReference type="ARBA" id="ARBA00022729"/>
    </source>
</evidence>
<dbReference type="PANTHER" id="PTHR30290:SF10">
    <property type="entry name" value="PERIPLASMIC OLIGOPEPTIDE-BINDING PROTEIN-RELATED"/>
    <property type="match status" value="1"/>
</dbReference>
<keyword evidence="7" id="KW-0732">Signal</keyword>
<feature type="transmembrane region" description="Helical" evidence="10">
    <location>
        <begin position="114"/>
        <end position="135"/>
    </location>
</feature>
<keyword evidence="8 10" id="KW-1133">Transmembrane helix</keyword>
<evidence type="ECO:0000256" key="6">
    <source>
        <dbReference type="ARBA" id="ARBA00022692"/>
    </source>
</evidence>